<dbReference type="RefSeq" id="WP_289234567.1">
    <property type="nucleotide sequence ID" value="NZ_CP117835.1"/>
</dbReference>
<dbReference type="Pfam" id="PF07870">
    <property type="entry name" value="DUF1657"/>
    <property type="match status" value="1"/>
</dbReference>
<organism evidence="2 3">
    <name type="scientific">Alkalihalophilus pseudofirmus</name>
    <name type="common">Bacillus pseudofirmus</name>
    <dbReference type="NCBI Taxonomy" id="79885"/>
    <lineage>
        <taxon>Bacteria</taxon>
        <taxon>Bacillati</taxon>
        <taxon>Bacillota</taxon>
        <taxon>Bacilli</taxon>
        <taxon>Bacillales</taxon>
        <taxon>Bacillaceae</taxon>
        <taxon>Alkalihalophilus</taxon>
    </lineage>
</organism>
<evidence type="ECO:0000256" key="1">
    <source>
        <dbReference type="SAM" id="MobiDB-lite"/>
    </source>
</evidence>
<comment type="caution">
    <text evidence="2">The sequence shown here is derived from an EMBL/GenBank/DDBJ whole genome shotgun (WGS) entry which is preliminary data.</text>
</comment>
<dbReference type="InterPro" id="IPR012452">
    <property type="entry name" value="DUF1657"/>
</dbReference>
<feature type="compositionally biased region" description="Low complexity" evidence="1">
    <location>
        <begin position="66"/>
        <end position="88"/>
    </location>
</feature>
<name>A0AAJ2NL93_ALKPS</name>
<evidence type="ECO:0000313" key="3">
    <source>
        <dbReference type="Proteomes" id="UP001285636"/>
    </source>
</evidence>
<reference evidence="2" key="1">
    <citation type="submission" date="2023-10" db="EMBL/GenBank/DDBJ databases">
        <title>Screening of Alkalihalophilus pseudofirmusBZ-TG-HK211 and Its Alleviation of Salt Stress on Rapeseed Growth.</title>
        <authorList>
            <person name="Zhao B."/>
            <person name="Guo T."/>
        </authorList>
    </citation>
    <scope>NUCLEOTIDE SEQUENCE</scope>
    <source>
        <strain evidence="2">BZ-TG-HK211</strain>
    </source>
</reference>
<gene>
    <name evidence="2" type="ORF">RYX45_08090</name>
</gene>
<dbReference type="EMBL" id="JAWJAY010000001">
    <property type="protein sequence ID" value="MDV2885139.1"/>
    <property type="molecule type" value="Genomic_DNA"/>
</dbReference>
<evidence type="ECO:0000313" key="2">
    <source>
        <dbReference type="EMBL" id="MDV2885139.1"/>
    </source>
</evidence>
<accession>A0AAJ2NL93</accession>
<feature type="region of interest" description="Disordered" evidence="1">
    <location>
        <begin position="61"/>
        <end position="88"/>
    </location>
</feature>
<dbReference type="Proteomes" id="UP001285636">
    <property type="component" value="Unassembled WGS sequence"/>
</dbReference>
<sequence>MTVQTQMQQAIAAAQSVQSSLTQFSLETENQKAKQMFEQLAEQQKNILTLLEGRYAQVLNEEPQFSQSESNQGEANQNQAQNKNQQSN</sequence>
<dbReference type="AlphaFoldDB" id="A0AAJ2NL93"/>
<protein>
    <submittedName>
        <fullName evidence="2">DUF1657 domain-containing protein</fullName>
    </submittedName>
</protein>
<proteinExistence type="predicted"/>